<gene>
    <name evidence="9" type="ORF">QPJ95_15770</name>
</gene>
<feature type="transmembrane region" description="Helical" evidence="7">
    <location>
        <begin position="205"/>
        <end position="230"/>
    </location>
</feature>
<dbReference type="PANTHER" id="PTHR23517">
    <property type="entry name" value="RESISTANCE PROTEIN MDTM, PUTATIVE-RELATED-RELATED"/>
    <property type="match status" value="1"/>
</dbReference>
<dbReference type="InterPro" id="IPR036259">
    <property type="entry name" value="MFS_trans_sf"/>
</dbReference>
<dbReference type="EMBL" id="CP127247">
    <property type="protein sequence ID" value="WIY24070.1"/>
    <property type="molecule type" value="Genomic_DNA"/>
</dbReference>
<evidence type="ECO:0000256" key="5">
    <source>
        <dbReference type="ARBA" id="ARBA00022989"/>
    </source>
</evidence>
<keyword evidence="5 7" id="KW-1133">Transmembrane helix</keyword>
<feature type="transmembrane region" description="Helical" evidence="7">
    <location>
        <begin position="43"/>
        <end position="69"/>
    </location>
</feature>
<name>A0A9Y2KXE0_9RHOB</name>
<keyword evidence="10" id="KW-1185">Reference proteome</keyword>
<feature type="transmembrane region" description="Helical" evidence="7">
    <location>
        <begin position="100"/>
        <end position="117"/>
    </location>
</feature>
<evidence type="ECO:0000256" key="6">
    <source>
        <dbReference type="ARBA" id="ARBA00023136"/>
    </source>
</evidence>
<keyword evidence="2" id="KW-0813">Transport</keyword>
<keyword evidence="4 7" id="KW-0812">Transmembrane</keyword>
<accession>A0A9Y2KXE0</accession>
<organism evidence="9 10">
    <name type="scientific">Parasedimentitalea psychrophila</name>
    <dbReference type="NCBI Taxonomy" id="2997337"/>
    <lineage>
        <taxon>Bacteria</taxon>
        <taxon>Pseudomonadati</taxon>
        <taxon>Pseudomonadota</taxon>
        <taxon>Alphaproteobacteria</taxon>
        <taxon>Rhodobacterales</taxon>
        <taxon>Paracoccaceae</taxon>
        <taxon>Parasedimentitalea</taxon>
    </lineage>
</organism>
<dbReference type="InterPro" id="IPR020846">
    <property type="entry name" value="MFS_dom"/>
</dbReference>
<dbReference type="KEGG" id="ppso:QPJ95_15770"/>
<sequence length="401" mass="42303">MTSNDLSRRTIIFVNIAHSFDHFILLIYPTAVIAIAVERGLDYAMLITLATGAFVAFGLCSLPVGWLAARYGSRNMLAVFFIGYGLSCIGVSTQTSLHGLAIWLLILGVFSAIYHPIGSDMIVTHAQHPGRSLGWNGAWGNIGAASAPGVTALIATTVGWQAAFVVPGLICIGIGILFMILVPYDGDGQNQEISKVGKRPPVARPIALLAIFGLAIVAGGLTFNMTTISLPKIVDERLGTELSLVLTGSLATIVFLLGALTQVTLGRLIENFSLPMVFLCVAIFQPIGLTVAATSTGPLMLMGLVMAMAAIYGQVVVNDAIVASYVPRELRAKAFSLRYFMGFTVGGFAIPIIAFLHSVGEFPLVLAAMACFGTLVFISSIAFALEANRDAMPSSVQAASE</sequence>
<proteinExistence type="predicted"/>
<dbReference type="AlphaFoldDB" id="A0A9Y2KXE0"/>
<evidence type="ECO:0000256" key="2">
    <source>
        <dbReference type="ARBA" id="ARBA00022448"/>
    </source>
</evidence>
<dbReference type="GO" id="GO:0005886">
    <property type="term" value="C:plasma membrane"/>
    <property type="evidence" value="ECO:0007669"/>
    <property type="project" value="UniProtKB-SubCell"/>
</dbReference>
<evidence type="ECO:0000256" key="7">
    <source>
        <dbReference type="SAM" id="Phobius"/>
    </source>
</evidence>
<dbReference type="PANTHER" id="PTHR23517:SF2">
    <property type="entry name" value="MULTIDRUG RESISTANCE PROTEIN MDTH"/>
    <property type="match status" value="1"/>
</dbReference>
<evidence type="ECO:0000313" key="10">
    <source>
        <dbReference type="Proteomes" id="UP001238334"/>
    </source>
</evidence>
<evidence type="ECO:0000256" key="3">
    <source>
        <dbReference type="ARBA" id="ARBA00022475"/>
    </source>
</evidence>
<dbReference type="Proteomes" id="UP001238334">
    <property type="component" value="Chromosome"/>
</dbReference>
<feature type="transmembrane region" description="Helical" evidence="7">
    <location>
        <begin position="12"/>
        <end position="37"/>
    </location>
</feature>
<feature type="transmembrane region" description="Helical" evidence="7">
    <location>
        <begin position="362"/>
        <end position="385"/>
    </location>
</feature>
<feature type="transmembrane region" description="Helical" evidence="7">
    <location>
        <begin position="76"/>
        <end position="94"/>
    </location>
</feature>
<dbReference type="InterPro" id="IPR050171">
    <property type="entry name" value="MFS_Transporters"/>
</dbReference>
<protein>
    <submittedName>
        <fullName evidence="9">MFS transporter</fullName>
    </submittedName>
</protein>
<feature type="transmembrane region" description="Helical" evidence="7">
    <location>
        <begin position="299"/>
        <end position="325"/>
    </location>
</feature>
<dbReference type="PROSITE" id="PS50850">
    <property type="entry name" value="MFS"/>
    <property type="match status" value="1"/>
</dbReference>
<comment type="subcellular location">
    <subcellularLocation>
        <location evidence="1">Cell membrane</location>
        <topology evidence="1">Multi-pass membrane protein</topology>
    </subcellularLocation>
</comment>
<dbReference type="RefSeq" id="WP_270917074.1">
    <property type="nucleotide sequence ID" value="NZ_CP127247.1"/>
</dbReference>
<dbReference type="Gene3D" id="1.20.1250.20">
    <property type="entry name" value="MFS general substrate transporter like domains"/>
    <property type="match status" value="2"/>
</dbReference>
<keyword evidence="3" id="KW-1003">Cell membrane</keyword>
<feature type="transmembrane region" description="Helical" evidence="7">
    <location>
        <begin position="242"/>
        <end position="260"/>
    </location>
</feature>
<feature type="domain" description="Major facilitator superfamily (MFS) profile" evidence="8">
    <location>
        <begin position="7"/>
        <end position="388"/>
    </location>
</feature>
<evidence type="ECO:0000313" key="9">
    <source>
        <dbReference type="EMBL" id="WIY24070.1"/>
    </source>
</evidence>
<feature type="transmembrane region" description="Helical" evidence="7">
    <location>
        <begin position="164"/>
        <end position="184"/>
    </location>
</feature>
<dbReference type="InterPro" id="IPR011701">
    <property type="entry name" value="MFS"/>
</dbReference>
<dbReference type="Pfam" id="PF07690">
    <property type="entry name" value="MFS_1"/>
    <property type="match status" value="1"/>
</dbReference>
<reference evidence="9 10" key="1">
    <citation type="submission" date="2023-06" db="EMBL/GenBank/DDBJ databases">
        <title>Parasedimentitalea psychrophila sp. nov., a psychrophilic bacterium isolated from deep-sea sediment.</title>
        <authorList>
            <person name="Li A."/>
        </authorList>
    </citation>
    <scope>NUCLEOTIDE SEQUENCE [LARGE SCALE GENOMIC DNA]</scope>
    <source>
        <strain evidence="9 10">QS115</strain>
    </source>
</reference>
<feature type="transmembrane region" description="Helical" evidence="7">
    <location>
        <begin position="272"/>
        <end position="293"/>
    </location>
</feature>
<keyword evidence="6 7" id="KW-0472">Membrane</keyword>
<dbReference type="SUPFAM" id="SSF103473">
    <property type="entry name" value="MFS general substrate transporter"/>
    <property type="match status" value="1"/>
</dbReference>
<feature type="transmembrane region" description="Helical" evidence="7">
    <location>
        <begin position="337"/>
        <end position="356"/>
    </location>
</feature>
<dbReference type="GO" id="GO:0022857">
    <property type="term" value="F:transmembrane transporter activity"/>
    <property type="evidence" value="ECO:0007669"/>
    <property type="project" value="InterPro"/>
</dbReference>
<evidence type="ECO:0000256" key="1">
    <source>
        <dbReference type="ARBA" id="ARBA00004651"/>
    </source>
</evidence>
<evidence type="ECO:0000256" key="4">
    <source>
        <dbReference type="ARBA" id="ARBA00022692"/>
    </source>
</evidence>
<feature type="transmembrane region" description="Helical" evidence="7">
    <location>
        <begin position="138"/>
        <end position="158"/>
    </location>
</feature>
<evidence type="ECO:0000259" key="8">
    <source>
        <dbReference type="PROSITE" id="PS50850"/>
    </source>
</evidence>